<evidence type="ECO:0000256" key="1">
    <source>
        <dbReference type="SAM" id="Phobius"/>
    </source>
</evidence>
<dbReference type="EMBL" id="JXJX01000001">
    <property type="protein sequence ID" value="PCS08299.1"/>
    <property type="molecule type" value="Genomic_DNA"/>
</dbReference>
<evidence type="ECO:0000313" key="2">
    <source>
        <dbReference type="EMBL" id="PCS08299.1"/>
    </source>
</evidence>
<protein>
    <submittedName>
        <fullName evidence="2">Uncharacterized protein</fullName>
    </submittedName>
</protein>
<dbReference type="Proteomes" id="UP000242246">
    <property type="component" value="Unassembled WGS sequence"/>
</dbReference>
<sequence>MKRLMLDVVRISGKVTCGMVLFVSFCLIGCFGYTAIMKNSFSLPFNWLAFSYQTTASGGYGVQMDFTQGAISAVCTAIICMSLFILGIQKVPAIKK</sequence>
<comment type="caution">
    <text evidence="2">The sequence shown here is derived from an EMBL/GenBank/DDBJ whole genome shotgun (WGS) entry which is preliminary data.</text>
</comment>
<dbReference type="RefSeq" id="WP_068159721.1">
    <property type="nucleotide sequence ID" value="NZ_JXJX01000001.1"/>
</dbReference>
<keyword evidence="1" id="KW-1133">Transmembrane helix</keyword>
<organism evidence="2 3">
    <name type="scientific">Pseudolactococcus plantarum</name>
    <dbReference type="NCBI Taxonomy" id="1365"/>
    <lineage>
        <taxon>Bacteria</taxon>
        <taxon>Bacillati</taxon>
        <taxon>Bacillota</taxon>
        <taxon>Bacilli</taxon>
        <taxon>Lactobacillales</taxon>
        <taxon>Streptococcaceae</taxon>
        <taxon>Pseudolactococcus</taxon>
    </lineage>
</organism>
<feature type="transmembrane region" description="Helical" evidence="1">
    <location>
        <begin position="69"/>
        <end position="88"/>
    </location>
</feature>
<feature type="transmembrane region" description="Helical" evidence="1">
    <location>
        <begin position="12"/>
        <end position="36"/>
    </location>
</feature>
<gene>
    <name evidence="2" type="ORF">RU87_GL000122</name>
</gene>
<keyword evidence="1" id="KW-0812">Transmembrane</keyword>
<dbReference type="AlphaFoldDB" id="A0A2A5S475"/>
<accession>A0A2A5S475</accession>
<reference evidence="2 3" key="1">
    <citation type="submission" date="2014-12" db="EMBL/GenBank/DDBJ databases">
        <title>Draft genome sequences of 10 type strains of Lactococcus.</title>
        <authorList>
            <person name="Sun Z."/>
            <person name="Zhong Z."/>
            <person name="Liu W."/>
            <person name="Zhang W."/>
            <person name="Zhang H."/>
        </authorList>
    </citation>
    <scope>NUCLEOTIDE SEQUENCE [LARGE SCALE GENOMIC DNA]</scope>
    <source>
        <strain evidence="2 3">DSM 20686</strain>
    </source>
</reference>
<keyword evidence="3" id="KW-1185">Reference proteome</keyword>
<proteinExistence type="predicted"/>
<name>A0A2A5S475_9LACT</name>
<keyword evidence="1" id="KW-0472">Membrane</keyword>
<dbReference type="OrthoDB" id="9910061at2"/>
<evidence type="ECO:0000313" key="3">
    <source>
        <dbReference type="Proteomes" id="UP000242246"/>
    </source>
</evidence>